<dbReference type="GeneID" id="106669076"/>
<name>A0A8I6S5R7_CIMLE</name>
<feature type="signal peptide" evidence="6">
    <location>
        <begin position="1"/>
        <end position="18"/>
    </location>
</feature>
<dbReference type="PANTHER" id="PTHR31021:SF1">
    <property type="entry name" value="CHROMOSOME UNDETERMINED SCAFFOLD_56, WHOLE GENOME SHOTGUN SEQUENCE"/>
    <property type="match status" value="1"/>
</dbReference>
<dbReference type="Proteomes" id="UP000494040">
    <property type="component" value="Unassembled WGS sequence"/>
</dbReference>
<keyword evidence="4" id="KW-0472">Membrane</keyword>
<comment type="subcellular location">
    <subcellularLocation>
        <location evidence="1">Membrane</location>
        <topology evidence="1">Single-pass membrane protein</topology>
    </subcellularLocation>
</comment>
<feature type="domain" description="APCDD1" evidence="7">
    <location>
        <begin position="266"/>
        <end position="454"/>
    </location>
</feature>
<evidence type="ECO:0000256" key="3">
    <source>
        <dbReference type="ARBA" id="ARBA00022729"/>
    </source>
</evidence>
<keyword evidence="3 6" id="KW-0732">Signal</keyword>
<feature type="chain" id="PRO_5035318474" description="APCDD1 domain-containing protein" evidence="6">
    <location>
        <begin position="19"/>
        <end position="483"/>
    </location>
</feature>
<organism evidence="8 9">
    <name type="scientific">Cimex lectularius</name>
    <name type="common">Bed bug</name>
    <name type="synonym">Acanthia lectularia</name>
    <dbReference type="NCBI Taxonomy" id="79782"/>
    <lineage>
        <taxon>Eukaryota</taxon>
        <taxon>Metazoa</taxon>
        <taxon>Ecdysozoa</taxon>
        <taxon>Arthropoda</taxon>
        <taxon>Hexapoda</taxon>
        <taxon>Insecta</taxon>
        <taxon>Pterygota</taxon>
        <taxon>Neoptera</taxon>
        <taxon>Paraneoptera</taxon>
        <taxon>Hemiptera</taxon>
        <taxon>Heteroptera</taxon>
        <taxon>Panheteroptera</taxon>
        <taxon>Cimicomorpha</taxon>
        <taxon>Cimicidae</taxon>
        <taxon>Cimex</taxon>
    </lineage>
</organism>
<dbReference type="GO" id="GO:0017147">
    <property type="term" value="F:Wnt-protein binding"/>
    <property type="evidence" value="ECO:0007669"/>
    <property type="project" value="InterPro"/>
</dbReference>
<evidence type="ECO:0000313" key="9">
    <source>
        <dbReference type="Proteomes" id="UP000494040"/>
    </source>
</evidence>
<evidence type="ECO:0000256" key="5">
    <source>
        <dbReference type="ARBA" id="ARBA00023180"/>
    </source>
</evidence>
<reference evidence="8" key="1">
    <citation type="submission" date="2022-01" db="UniProtKB">
        <authorList>
            <consortium name="EnsemblMetazoa"/>
        </authorList>
    </citation>
    <scope>IDENTIFICATION</scope>
</reference>
<evidence type="ECO:0000259" key="7">
    <source>
        <dbReference type="SMART" id="SM01352"/>
    </source>
</evidence>
<keyword evidence="5" id="KW-0325">Glycoprotein</keyword>
<keyword evidence="9" id="KW-1185">Reference proteome</keyword>
<evidence type="ECO:0000256" key="4">
    <source>
        <dbReference type="ARBA" id="ARBA00023136"/>
    </source>
</evidence>
<dbReference type="GO" id="GO:0005886">
    <property type="term" value="C:plasma membrane"/>
    <property type="evidence" value="ECO:0007669"/>
    <property type="project" value="InterPro"/>
</dbReference>
<evidence type="ECO:0000256" key="6">
    <source>
        <dbReference type="SAM" id="SignalP"/>
    </source>
</evidence>
<dbReference type="SMART" id="SM01352">
    <property type="entry name" value="APCDDC"/>
    <property type="match status" value="2"/>
</dbReference>
<evidence type="ECO:0000313" key="8">
    <source>
        <dbReference type="EnsemblMetazoa" id="XP_014253823.1"/>
    </source>
</evidence>
<evidence type="ECO:0000256" key="2">
    <source>
        <dbReference type="ARBA" id="ARBA00022692"/>
    </source>
</evidence>
<dbReference type="RefSeq" id="XP_014253823.1">
    <property type="nucleotide sequence ID" value="XM_014398337.2"/>
</dbReference>
<dbReference type="OMA" id="GWCERLP"/>
<keyword evidence="2" id="KW-0812">Transmembrane</keyword>
<accession>A0A8I6S5R7</accession>
<dbReference type="InterPro" id="IPR029405">
    <property type="entry name" value="APCDD1_dom"/>
</dbReference>
<dbReference type="GO" id="GO:0030178">
    <property type="term" value="P:negative regulation of Wnt signaling pathway"/>
    <property type="evidence" value="ECO:0007669"/>
    <property type="project" value="InterPro"/>
</dbReference>
<dbReference type="KEGG" id="clec:106669076"/>
<dbReference type="PANTHER" id="PTHR31021">
    <property type="entry name" value="ADENOMATOSIS POLYPOSIS COLI DOWN-REGULATED 1"/>
    <property type="match status" value="1"/>
</dbReference>
<dbReference type="Pfam" id="PF14921">
    <property type="entry name" value="APCDDC"/>
    <property type="match status" value="2"/>
</dbReference>
<sequence length="483" mass="53663">MILFQPCILLFVHTLASGLSSPSCDELEERVAEADQMTEIIFPPPLVGKWVSEKCEVLEGPEYVLRSLVYFENETFSLLVHKYTDDSCTRPARSTVLKGRFSIRGKSWTTPGSTQCDYILERVDVITHTQQAADEWTALLNRSCPGSARKKLRPQKEYIIYNSQPTQAIPTQEADKDYKDIVGVDLACLKLAGISQPEVGLVRVQKRPPGPPDPRSSRVELFLGETRQKGTSFHTPLLKLSQIAECEVCLQIERSSNRAPPILTAPPRLHPFMSGEWVSTRCETRPMGLFLRRRLRVSGRTWHAEFRFFSDPKCLTATLVAAAEGRYTPAKIAGGGNARVPGAVDFDFMVERGFLTLHDKALVDSLQKDKKCGPPGAWQINVKRDLTPSKGCAPLGIVIPTTEYELVRLEVDLSGNTLLFLGHSDRGSKKGGVKKRPTAFQPPLLQCNAPELPPLTHFLNSYNAAAAFSTARLLVVILVLFHL</sequence>
<dbReference type="OrthoDB" id="5985602at2759"/>
<dbReference type="InterPro" id="IPR042425">
    <property type="entry name" value="APCDD1"/>
</dbReference>
<evidence type="ECO:0000256" key="1">
    <source>
        <dbReference type="ARBA" id="ARBA00004167"/>
    </source>
</evidence>
<protein>
    <recommendedName>
        <fullName evidence="7">APCDD1 domain-containing protein</fullName>
    </recommendedName>
</protein>
<dbReference type="AlphaFoldDB" id="A0A8I6S5R7"/>
<dbReference type="EnsemblMetazoa" id="XM_014398337.2">
    <property type="protein sequence ID" value="XP_014253823.1"/>
    <property type="gene ID" value="LOC106669076"/>
</dbReference>
<proteinExistence type="predicted"/>
<feature type="domain" description="APCDD1" evidence="7">
    <location>
        <begin position="26"/>
        <end position="265"/>
    </location>
</feature>